<comment type="similarity">
    <text evidence="1">Belongs to the SfsA family.</text>
</comment>
<evidence type="ECO:0000259" key="2">
    <source>
        <dbReference type="Pfam" id="PF03749"/>
    </source>
</evidence>
<proteinExistence type="inferred from homology"/>
<dbReference type="Pfam" id="PF03749">
    <property type="entry name" value="SfsA"/>
    <property type="match status" value="1"/>
</dbReference>
<dbReference type="CDD" id="cd22359">
    <property type="entry name" value="SfsA-like_bacterial"/>
    <property type="match status" value="1"/>
</dbReference>
<dbReference type="EMBL" id="JAXOFX010000021">
    <property type="protein sequence ID" value="MDZ5474205.1"/>
    <property type="molecule type" value="Genomic_DNA"/>
</dbReference>
<dbReference type="InterPro" id="IPR005224">
    <property type="entry name" value="SfsA"/>
</dbReference>
<evidence type="ECO:0000313" key="4">
    <source>
        <dbReference type="EMBL" id="MDZ5474205.1"/>
    </source>
</evidence>
<evidence type="ECO:0000259" key="3">
    <source>
        <dbReference type="Pfam" id="PF17746"/>
    </source>
</evidence>
<organism evidence="4 5">
    <name type="scientific">Robertmurraya mangrovi</name>
    <dbReference type="NCBI Taxonomy" id="3098077"/>
    <lineage>
        <taxon>Bacteria</taxon>
        <taxon>Bacillati</taxon>
        <taxon>Bacillota</taxon>
        <taxon>Bacilli</taxon>
        <taxon>Bacillales</taxon>
        <taxon>Bacillaceae</taxon>
        <taxon>Robertmurraya</taxon>
    </lineage>
</organism>
<gene>
    <name evidence="1 4" type="primary">sfsA</name>
    <name evidence="4" type="ORF">SM124_21145</name>
</gene>
<name>A0ABU5J4B3_9BACI</name>
<feature type="domain" description="SfsA N-terminal OB" evidence="3">
    <location>
        <begin position="18"/>
        <end position="87"/>
    </location>
</feature>
<protein>
    <recommendedName>
        <fullName evidence="1">Sugar fermentation stimulation protein homolog</fullName>
    </recommendedName>
</protein>
<dbReference type="Proteomes" id="UP001290455">
    <property type="component" value="Unassembled WGS sequence"/>
</dbReference>
<dbReference type="NCBIfam" id="TIGR00230">
    <property type="entry name" value="sfsA"/>
    <property type="match status" value="1"/>
</dbReference>
<dbReference type="InterPro" id="IPR041465">
    <property type="entry name" value="SfsA_N"/>
</dbReference>
<dbReference type="Pfam" id="PF17746">
    <property type="entry name" value="SfsA_N"/>
    <property type="match status" value="1"/>
</dbReference>
<evidence type="ECO:0000313" key="5">
    <source>
        <dbReference type="Proteomes" id="UP001290455"/>
    </source>
</evidence>
<comment type="caution">
    <text evidence="4">The sequence shown here is derived from an EMBL/GenBank/DDBJ whole genome shotgun (WGS) entry which is preliminary data.</text>
</comment>
<accession>A0ABU5J4B3</accession>
<keyword evidence="5" id="KW-1185">Reference proteome</keyword>
<feature type="domain" description="Sugar fermentation stimulation protein C-terminal" evidence="2">
    <location>
        <begin position="92"/>
        <end position="227"/>
    </location>
</feature>
<sequence length="246" mass="27929">MEQIKILFPKPLKKSIFLERPNRFILHCVLEEGNEQVIVHLADPGRLKELLQPGTVVWLLENDNPKRKTRWTAVLCENPLIPGGFVSINTTYPNRLIERALKQNAIEELNGWNYKKSEYKLGVSRWDFLLENNVGRELLLEVKSVTLADDRVGRFPDAVTARGTKHVKELSEIAHGNLYETAILFVAQREDLDQVTTASHIDPLFAEAFANAYKSGVKMIGRSCFLSLDGIGLGNKLEVYPEEQFV</sequence>
<dbReference type="Gene3D" id="3.40.1350.60">
    <property type="match status" value="1"/>
</dbReference>
<dbReference type="InterPro" id="IPR040452">
    <property type="entry name" value="SfsA_C"/>
</dbReference>
<dbReference type="PANTHER" id="PTHR30545">
    <property type="entry name" value="SUGAR FERMENTATION STIMULATION PROTEIN A"/>
    <property type="match status" value="1"/>
</dbReference>
<reference evidence="4 5" key="1">
    <citation type="submission" date="2023-11" db="EMBL/GenBank/DDBJ databases">
        <title>Bacillus jintuensis, isolated from a mudflat on the Beibu Gulf coast.</title>
        <authorList>
            <person name="Li M."/>
        </authorList>
    </citation>
    <scope>NUCLEOTIDE SEQUENCE [LARGE SCALE GENOMIC DNA]</scope>
    <source>
        <strain evidence="4 5">31A1R</strain>
    </source>
</reference>
<dbReference type="HAMAP" id="MF_00095">
    <property type="entry name" value="SfsA"/>
    <property type="match status" value="1"/>
</dbReference>
<evidence type="ECO:0000256" key="1">
    <source>
        <dbReference type="HAMAP-Rule" id="MF_00095"/>
    </source>
</evidence>
<dbReference type="PANTHER" id="PTHR30545:SF2">
    <property type="entry name" value="SUGAR FERMENTATION STIMULATION PROTEIN A"/>
    <property type="match status" value="1"/>
</dbReference>
<dbReference type="Gene3D" id="2.40.50.580">
    <property type="match status" value="1"/>
</dbReference>
<dbReference type="RefSeq" id="WP_322448498.1">
    <property type="nucleotide sequence ID" value="NZ_JAXOFX010000021.1"/>
</dbReference>